<keyword evidence="3" id="KW-1185">Reference proteome</keyword>
<name>A0ABS8E186_9ACTN</name>
<accession>A0ABS8E186</accession>
<comment type="caution">
    <text evidence="2">The sequence shown here is derived from an EMBL/GenBank/DDBJ whole genome shotgun (WGS) entry which is preliminary data.</text>
</comment>
<reference evidence="2 3" key="1">
    <citation type="submission" date="2021-08" db="EMBL/GenBank/DDBJ databases">
        <title>Genomic Architecture of Streptomyces flavotricini NGL1 and Streptomyces erythrochromogenes HMS4 With Differential Plant Beneficial attributes and laccase production capabilities.</title>
        <authorList>
            <person name="Salwan R."/>
            <person name="Kaur R."/>
            <person name="Sharma V."/>
        </authorList>
    </citation>
    <scope>NUCLEOTIDE SEQUENCE [LARGE SCALE GENOMIC DNA]</scope>
    <source>
        <strain evidence="2 3">NGL1</strain>
    </source>
</reference>
<feature type="compositionally biased region" description="Low complexity" evidence="1">
    <location>
        <begin position="94"/>
        <end position="114"/>
    </location>
</feature>
<feature type="region of interest" description="Disordered" evidence="1">
    <location>
        <begin position="82"/>
        <end position="114"/>
    </location>
</feature>
<evidence type="ECO:0000313" key="2">
    <source>
        <dbReference type="EMBL" id="MCC0094695.1"/>
    </source>
</evidence>
<dbReference type="RefSeq" id="WP_229335259.1">
    <property type="nucleotide sequence ID" value="NZ_JAINUL010000001.1"/>
</dbReference>
<dbReference type="EMBL" id="JAINUL010000001">
    <property type="protein sequence ID" value="MCC0094695.1"/>
    <property type="molecule type" value="Genomic_DNA"/>
</dbReference>
<organism evidence="2 3">
    <name type="scientific">Streptomyces flavotricini</name>
    <dbReference type="NCBI Taxonomy" id="66888"/>
    <lineage>
        <taxon>Bacteria</taxon>
        <taxon>Bacillati</taxon>
        <taxon>Actinomycetota</taxon>
        <taxon>Actinomycetes</taxon>
        <taxon>Kitasatosporales</taxon>
        <taxon>Streptomycetaceae</taxon>
        <taxon>Streptomyces</taxon>
    </lineage>
</organism>
<gene>
    <name evidence="2" type="ORF">K7B10_07835</name>
</gene>
<evidence type="ECO:0000313" key="3">
    <source>
        <dbReference type="Proteomes" id="UP001520654"/>
    </source>
</evidence>
<protein>
    <submittedName>
        <fullName evidence="2">Uncharacterized protein</fullName>
    </submittedName>
</protein>
<proteinExistence type="predicted"/>
<evidence type="ECO:0000256" key="1">
    <source>
        <dbReference type="SAM" id="MobiDB-lite"/>
    </source>
</evidence>
<sequence length="114" mass="12149">MTKDPATISITRGRGGQVEAEGPIDALAWALLDRAGFIRQPTLSGTWHRLPFDMGEAWENEHASYAAEMLRAARYAIRLDPALTPGGRPAPNSPRQGAGPIPAPAAPAAVPRTR</sequence>
<dbReference type="Proteomes" id="UP001520654">
    <property type="component" value="Unassembled WGS sequence"/>
</dbReference>